<organism evidence="4 5">
    <name type="scientific">Ketogulonicigenium vulgare (strain WSH-001)</name>
    <dbReference type="NCBI Taxonomy" id="759362"/>
    <lineage>
        <taxon>Bacteria</taxon>
        <taxon>Pseudomonadati</taxon>
        <taxon>Pseudomonadota</taxon>
        <taxon>Alphaproteobacteria</taxon>
        <taxon>Rhodobacterales</taxon>
        <taxon>Roseobacteraceae</taxon>
        <taxon>Ketogulonicigenium</taxon>
    </lineage>
</organism>
<dbReference type="SUPFAM" id="SSF52540">
    <property type="entry name" value="P-loop containing nucleoside triphosphate hydrolases"/>
    <property type="match status" value="1"/>
</dbReference>
<evidence type="ECO:0000259" key="3">
    <source>
        <dbReference type="SMART" id="SM00382"/>
    </source>
</evidence>
<proteinExistence type="inferred from homology"/>
<dbReference type="GO" id="GO:0005886">
    <property type="term" value="C:plasma membrane"/>
    <property type="evidence" value="ECO:0007669"/>
    <property type="project" value="TreeGrafter"/>
</dbReference>
<dbReference type="OrthoDB" id="9809379at2"/>
<dbReference type="InterPro" id="IPR037219">
    <property type="entry name" value="Peptidase_M41-like"/>
</dbReference>
<dbReference type="PANTHER" id="PTHR23076:SF97">
    <property type="entry name" value="ATP-DEPENDENT ZINC METALLOPROTEASE YME1L1"/>
    <property type="match status" value="1"/>
</dbReference>
<dbReference type="InterPro" id="IPR003959">
    <property type="entry name" value="ATPase_AAA_core"/>
</dbReference>
<gene>
    <name evidence="4" type="ordered locus">KVU_1440</name>
</gene>
<evidence type="ECO:0000313" key="4">
    <source>
        <dbReference type="EMBL" id="AEM41279.1"/>
    </source>
</evidence>
<evidence type="ECO:0000313" key="5">
    <source>
        <dbReference type="Proteomes" id="UP000000692"/>
    </source>
</evidence>
<sequence>MPPDKTRLNQTNVRICARRPICTAAAPISRDHGLPLRAAPPPSGTTDGLPPHTRNPAMTQTNANTNKTAKPESGTLNHPSWGPFARHAIRRLAADLTDRLSSSWDPCLDPEDMDLPELLEAAMSPPGSSMLNALDASPVAQNISPEEFDAIAEAGGDPAATASDGKSQPGIRLPAGKLFPLLRLAASIGSLSDRDAMLTPGAITMIERVPDDLITQLNRLMQHFLPPDMSVALSLGRLPRDKPYLLLLSPDILNNKVSERAVSAFTADLARAVDMRAPIVVLWPDEATVPAMLQQSLIQRRTYAPLSIDILIAALRATHSATGRIDETAVRTALSNDREISGLDDLSLSLAMRAPTAKAVAERLATLTNKAPRAPADGPWLEDIHGDTPALLGARQIVRDLRAWKTGEVAWQDLTRTLLLYGPPGTGKSWIARAMGNSAGFSVVTGTFGAWQAAGHLGDMLREMQRTFREARSKAPTVLIIDEIDAVGSREDPEQHNRSYRTQVINSFLSEMDAIAREEGVVVVGTSNHPEMIDPAVLRAGRFDMRVNVPLPDVEGLYSVFRACLPDWREADLRDLATRAAGCSAADVDAAIRQTRAMARGAKRDMTLSDLQQVFRLTHDPAIDRRVALHECGHAITCAALDLGPVKRVFLAREGGGGTVLEASAKHGVLQDMQDHLAQLLAGRAAERLVLGDISAGAGGGADSDLSHATKIATSIQMRYGLGAQGPVWTEDPETQLVLDPDMLFRVRRELEGAEKRAMQILSTHRALLAEMAEALAASRDMDSVEAEGWLARVQGGTPAQNPDMHAEPLAQ</sequence>
<dbReference type="GO" id="GO:0006508">
    <property type="term" value="P:proteolysis"/>
    <property type="evidence" value="ECO:0007669"/>
    <property type="project" value="InterPro"/>
</dbReference>
<dbReference type="InterPro" id="IPR027417">
    <property type="entry name" value="P-loop_NTPase"/>
</dbReference>
<comment type="similarity">
    <text evidence="1">Belongs to the AAA ATPase family.</text>
</comment>
<dbReference type="HOGENOM" id="CLU_000688_20_1_5"/>
<dbReference type="Proteomes" id="UP000000692">
    <property type="component" value="Chromosome"/>
</dbReference>
<dbReference type="Pfam" id="PF01434">
    <property type="entry name" value="Peptidase_M41"/>
    <property type="match status" value="1"/>
</dbReference>
<dbReference type="InterPro" id="IPR000642">
    <property type="entry name" value="Peptidase_M41"/>
</dbReference>
<dbReference type="PROSITE" id="PS00674">
    <property type="entry name" value="AAA"/>
    <property type="match status" value="1"/>
</dbReference>
<evidence type="ECO:0000256" key="2">
    <source>
        <dbReference type="SAM" id="MobiDB-lite"/>
    </source>
</evidence>
<feature type="region of interest" description="Disordered" evidence="2">
    <location>
        <begin position="32"/>
        <end position="81"/>
    </location>
</feature>
<dbReference type="GO" id="GO:0004176">
    <property type="term" value="F:ATP-dependent peptidase activity"/>
    <property type="evidence" value="ECO:0007669"/>
    <property type="project" value="InterPro"/>
</dbReference>
<accession>F9Y962</accession>
<name>F9Y962_KETVW</name>
<dbReference type="InterPro" id="IPR003593">
    <property type="entry name" value="AAA+_ATPase"/>
</dbReference>
<dbReference type="KEGG" id="kvl:KVU_1440"/>
<dbReference type="Pfam" id="PF00004">
    <property type="entry name" value="AAA"/>
    <property type="match status" value="1"/>
</dbReference>
<dbReference type="PANTHER" id="PTHR23076">
    <property type="entry name" value="METALLOPROTEASE M41 FTSH"/>
    <property type="match status" value="1"/>
</dbReference>
<protein>
    <submittedName>
        <fullName evidence="4">AAA ATPase, central domain protein</fullName>
    </submittedName>
</protein>
<dbReference type="SUPFAM" id="SSF140990">
    <property type="entry name" value="FtsH protease domain-like"/>
    <property type="match status" value="1"/>
</dbReference>
<dbReference type="GO" id="GO:0005524">
    <property type="term" value="F:ATP binding"/>
    <property type="evidence" value="ECO:0007669"/>
    <property type="project" value="UniProtKB-KW"/>
</dbReference>
<dbReference type="Gene3D" id="3.40.50.300">
    <property type="entry name" value="P-loop containing nucleotide triphosphate hydrolases"/>
    <property type="match status" value="1"/>
</dbReference>
<keyword evidence="1" id="KW-0547">Nucleotide-binding</keyword>
<dbReference type="InterPro" id="IPR003960">
    <property type="entry name" value="ATPase_AAA_CS"/>
</dbReference>
<dbReference type="Gene3D" id="1.10.8.60">
    <property type="match status" value="1"/>
</dbReference>
<dbReference type="PATRIC" id="fig|759362.5.peg.1488"/>
<feature type="domain" description="AAA+ ATPase" evidence="3">
    <location>
        <begin position="414"/>
        <end position="553"/>
    </location>
</feature>
<dbReference type="eggNOG" id="COG0465">
    <property type="taxonomic scope" value="Bacteria"/>
</dbReference>
<keyword evidence="5" id="KW-1185">Reference proteome</keyword>
<dbReference type="GO" id="GO:0004222">
    <property type="term" value="F:metalloendopeptidase activity"/>
    <property type="evidence" value="ECO:0007669"/>
    <property type="project" value="InterPro"/>
</dbReference>
<dbReference type="GO" id="GO:0030163">
    <property type="term" value="P:protein catabolic process"/>
    <property type="evidence" value="ECO:0007669"/>
    <property type="project" value="TreeGrafter"/>
</dbReference>
<evidence type="ECO:0000256" key="1">
    <source>
        <dbReference type="RuleBase" id="RU003651"/>
    </source>
</evidence>
<dbReference type="AlphaFoldDB" id="F9Y962"/>
<dbReference type="SMART" id="SM00382">
    <property type="entry name" value="AAA"/>
    <property type="match status" value="1"/>
</dbReference>
<dbReference type="CDD" id="cd19481">
    <property type="entry name" value="RecA-like_protease"/>
    <property type="match status" value="1"/>
</dbReference>
<dbReference type="Gene3D" id="1.20.58.760">
    <property type="entry name" value="Peptidase M41"/>
    <property type="match status" value="1"/>
</dbReference>
<keyword evidence="1" id="KW-0067">ATP-binding</keyword>
<dbReference type="EMBL" id="CP002018">
    <property type="protein sequence ID" value="AEM41279.1"/>
    <property type="molecule type" value="Genomic_DNA"/>
</dbReference>
<dbReference type="GO" id="GO:0016887">
    <property type="term" value="F:ATP hydrolysis activity"/>
    <property type="evidence" value="ECO:0007669"/>
    <property type="project" value="InterPro"/>
</dbReference>
<reference evidence="4 5" key="1">
    <citation type="journal article" date="2011" name="J. Bacteriol.">
        <title>Complete genome sequence of the industrial strain Ketogulonicigenium vulgare WSH-001.</title>
        <authorList>
            <person name="Liu L."/>
            <person name="Li Y."/>
            <person name="Zhang J."/>
            <person name="Zhou Z."/>
            <person name="Liu J."/>
            <person name="Li X."/>
            <person name="Zhou J."/>
            <person name="Du G."/>
            <person name="Wang L."/>
            <person name="Chen J."/>
        </authorList>
    </citation>
    <scope>NUCLEOTIDE SEQUENCE [LARGE SCALE GENOMIC DNA]</scope>
    <source>
        <strain evidence="4 5">WSH-001</strain>
    </source>
</reference>